<keyword evidence="1" id="KW-0472">Membrane</keyword>
<sequence>MCSHFSAFFLIVYFFSFSLSSSPSLPLSLFLSSPCSSFRRWQKKKKKGVHRPHGKRDLAFPPRAASLWLSFFLSWILTEKKKERREREAETEGRQWIDSPMMHERCQVCSPWSRSILTRQDAASRLSSLRTRALADQRTGILATGHHGRGGDRMMGSKARQKVAITDAVTVDGLRFEVEVEVEVEIEVEVEVSFDVVVPFSGREKKSSAARKSTAVDLFASSPASASSDSSDSSVAHFVSLWLCFLILPPLAPCFFSLSLSSFSLSALWLFFLLTFSQNFVTWTNKQEKSKH</sequence>
<protein>
    <submittedName>
        <fullName evidence="3">Uncharacterized protein</fullName>
    </submittedName>
</protein>
<dbReference type="GeneID" id="9583915"/>
<dbReference type="Proteomes" id="UP000008383">
    <property type="component" value="Unassembled WGS sequence"/>
</dbReference>
<feature type="transmembrane region" description="Helical" evidence="1">
    <location>
        <begin position="61"/>
        <end position="78"/>
    </location>
</feature>
<reference evidence="4" key="1">
    <citation type="journal article" date="2011" name="Genome Biol.">
        <title>Comparative and functional genomics provide insights into the pathogenicity of dermatophytic fungi.</title>
        <authorList>
            <person name="Burmester A."/>
            <person name="Shelest E."/>
            <person name="Gloeckner G."/>
            <person name="Heddergott C."/>
            <person name="Schindler S."/>
            <person name="Staib P."/>
            <person name="Heidel A."/>
            <person name="Felder M."/>
            <person name="Petzold A."/>
            <person name="Szafranski K."/>
            <person name="Feuermann M."/>
            <person name="Pedruzzi I."/>
            <person name="Priebe S."/>
            <person name="Groth M."/>
            <person name="Winkler R."/>
            <person name="Li W."/>
            <person name="Kniemeyer O."/>
            <person name="Schroeckh V."/>
            <person name="Hertweck C."/>
            <person name="Hube B."/>
            <person name="White T.C."/>
            <person name="Platzer M."/>
            <person name="Guthke R."/>
            <person name="Heitman J."/>
            <person name="Woestemeyer J."/>
            <person name="Zipfel P.F."/>
            <person name="Monod M."/>
            <person name="Brakhage A.A."/>
        </authorList>
    </citation>
    <scope>NUCLEOTIDE SEQUENCE [LARGE SCALE GENOMIC DNA]</scope>
    <source>
        <strain evidence="4">HKI 0517</strain>
    </source>
</reference>
<dbReference type="RefSeq" id="XP_003020149.1">
    <property type="nucleotide sequence ID" value="XM_003020103.1"/>
</dbReference>
<evidence type="ECO:0000256" key="1">
    <source>
        <dbReference type="SAM" id="Phobius"/>
    </source>
</evidence>
<feature type="chain" id="PRO_5003056221" evidence="2">
    <location>
        <begin position="21"/>
        <end position="292"/>
    </location>
</feature>
<keyword evidence="1" id="KW-1133">Transmembrane helix</keyword>
<keyword evidence="2" id="KW-0732">Signal</keyword>
<evidence type="ECO:0000256" key="2">
    <source>
        <dbReference type="SAM" id="SignalP"/>
    </source>
</evidence>
<dbReference type="EMBL" id="ACYE01000330">
    <property type="protein sequence ID" value="EFE39531.1"/>
    <property type="molecule type" value="Genomic_DNA"/>
</dbReference>
<feature type="transmembrane region" description="Helical" evidence="1">
    <location>
        <begin position="235"/>
        <end position="258"/>
    </location>
</feature>
<dbReference type="KEGG" id="tve:TRV_05790"/>
<feature type="transmembrane region" description="Helical" evidence="1">
    <location>
        <begin position="264"/>
        <end position="283"/>
    </location>
</feature>
<keyword evidence="1" id="KW-0812">Transmembrane</keyword>
<evidence type="ECO:0000313" key="3">
    <source>
        <dbReference type="EMBL" id="EFE39531.1"/>
    </source>
</evidence>
<feature type="signal peptide" evidence="2">
    <location>
        <begin position="1"/>
        <end position="20"/>
    </location>
</feature>
<proteinExistence type="predicted"/>
<organism evidence="3 4">
    <name type="scientific">Trichophyton verrucosum (strain HKI 0517)</name>
    <dbReference type="NCBI Taxonomy" id="663202"/>
    <lineage>
        <taxon>Eukaryota</taxon>
        <taxon>Fungi</taxon>
        <taxon>Dikarya</taxon>
        <taxon>Ascomycota</taxon>
        <taxon>Pezizomycotina</taxon>
        <taxon>Eurotiomycetes</taxon>
        <taxon>Eurotiomycetidae</taxon>
        <taxon>Onygenales</taxon>
        <taxon>Arthrodermataceae</taxon>
        <taxon>Trichophyton</taxon>
    </lineage>
</organism>
<keyword evidence="4" id="KW-1185">Reference proteome</keyword>
<dbReference type="HOGENOM" id="CLU_953735_0_0_1"/>
<gene>
    <name evidence="3" type="ORF">TRV_05790</name>
</gene>
<evidence type="ECO:0000313" key="4">
    <source>
        <dbReference type="Proteomes" id="UP000008383"/>
    </source>
</evidence>
<dbReference type="AlphaFoldDB" id="D4DF45"/>
<accession>D4DF45</accession>
<comment type="caution">
    <text evidence="3">The sequence shown here is derived from an EMBL/GenBank/DDBJ whole genome shotgun (WGS) entry which is preliminary data.</text>
</comment>
<name>D4DF45_TRIVH</name>